<evidence type="ECO:0000259" key="1">
    <source>
        <dbReference type="Pfam" id="PF10988"/>
    </source>
</evidence>
<evidence type="ECO:0000313" key="2">
    <source>
        <dbReference type="EMBL" id="GJM59814.1"/>
    </source>
</evidence>
<gene>
    <name evidence="2" type="ORF">PEDI_03660</name>
</gene>
<comment type="caution">
    <text evidence="2">The sequence shown here is derived from an EMBL/GenBank/DDBJ whole genome shotgun (WGS) entry which is preliminary data.</text>
</comment>
<dbReference type="RefSeq" id="WP_338235761.1">
    <property type="nucleotide sequence ID" value="NZ_BQKE01000001.1"/>
</dbReference>
<reference evidence="2 3" key="1">
    <citation type="submission" date="2021-12" db="EMBL/GenBank/DDBJ databases">
        <title>Genome sequencing of bacteria with rrn-lacking chromosome and rrn-plasmid.</title>
        <authorList>
            <person name="Anda M."/>
            <person name="Iwasaki W."/>
        </authorList>
    </citation>
    <scope>NUCLEOTIDE SEQUENCE [LARGE SCALE GENOMIC DNA]</scope>
    <source>
        <strain evidence="2 3">NBRC 15940</strain>
    </source>
</reference>
<keyword evidence="3" id="KW-1185">Reference proteome</keyword>
<protein>
    <recommendedName>
        <fullName evidence="1">Putative auto-transporter adhesin head GIN domain-containing protein</fullName>
    </recommendedName>
</protein>
<feature type="domain" description="Putative auto-transporter adhesin head GIN" evidence="1">
    <location>
        <begin position="38"/>
        <end position="246"/>
    </location>
</feature>
<organism evidence="2 3">
    <name type="scientific">Persicobacter diffluens</name>
    <dbReference type="NCBI Taxonomy" id="981"/>
    <lineage>
        <taxon>Bacteria</taxon>
        <taxon>Pseudomonadati</taxon>
        <taxon>Bacteroidota</taxon>
        <taxon>Cytophagia</taxon>
        <taxon>Cytophagales</taxon>
        <taxon>Persicobacteraceae</taxon>
        <taxon>Persicobacter</taxon>
    </lineage>
</organism>
<accession>A0AAN5AIE3</accession>
<proteinExistence type="predicted"/>
<sequence length="267" mass="29484">MEKLRFSLLSGLLFALVAFSSCKKDDPKPHSLTKELSAFSKVIIGQDLNVEFRIGSDSRAELRGFGNLEEVTFLYNDDQLTISTPEKTSISQLTIYLYTNNVNEKIELEAKSQAKVRFPDGFTTYEDIKLIAKDQAEVSSHGVFASRNISIYGSGTGSKIFMDNIIPQTTTIDLKGQAICNLNGRSPKKVQVKAAGSSSLNMVENPFQPLASEHYELDLSDGAKVWVNASVKISGKMTGGAELFYKPLNPDFSGLEREDGNRVEEKH</sequence>
<dbReference type="PROSITE" id="PS51257">
    <property type="entry name" value="PROKAR_LIPOPROTEIN"/>
    <property type="match status" value="1"/>
</dbReference>
<name>A0AAN5AIE3_9BACT</name>
<dbReference type="Proteomes" id="UP001310022">
    <property type="component" value="Unassembled WGS sequence"/>
</dbReference>
<dbReference type="AlphaFoldDB" id="A0AAN5AIE3"/>
<dbReference type="InterPro" id="IPR021255">
    <property type="entry name" value="DUF2807"/>
</dbReference>
<dbReference type="Gene3D" id="2.160.20.120">
    <property type="match status" value="1"/>
</dbReference>
<dbReference type="Pfam" id="PF10988">
    <property type="entry name" value="DUF2807"/>
    <property type="match status" value="1"/>
</dbReference>
<evidence type="ECO:0000313" key="3">
    <source>
        <dbReference type="Proteomes" id="UP001310022"/>
    </source>
</evidence>
<dbReference type="EMBL" id="BQKE01000001">
    <property type="protein sequence ID" value="GJM59814.1"/>
    <property type="molecule type" value="Genomic_DNA"/>
</dbReference>